<feature type="compositionally biased region" description="Acidic residues" evidence="1">
    <location>
        <begin position="51"/>
        <end position="73"/>
    </location>
</feature>
<keyword evidence="3" id="KW-1185">Reference proteome</keyword>
<dbReference type="STRING" id="67386.AQI95_29145"/>
<protein>
    <submittedName>
        <fullName evidence="2">Uncharacterized protein</fullName>
    </submittedName>
</protein>
<dbReference type="Proteomes" id="UP000053127">
    <property type="component" value="Unassembled WGS sequence"/>
</dbReference>
<feature type="region of interest" description="Disordered" evidence="1">
    <location>
        <begin position="44"/>
        <end position="101"/>
    </location>
</feature>
<organism evidence="2 3">
    <name type="scientific">Streptomyces yokosukanensis</name>
    <dbReference type="NCBI Taxonomy" id="67386"/>
    <lineage>
        <taxon>Bacteria</taxon>
        <taxon>Bacillati</taxon>
        <taxon>Actinomycetota</taxon>
        <taxon>Actinomycetes</taxon>
        <taxon>Kitasatosporales</taxon>
        <taxon>Streptomycetaceae</taxon>
        <taxon>Streptomyces</taxon>
    </lineage>
</organism>
<dbReference type="EMBL" id="LMWN01000040">
    <property type="protein sequence ID" value="KUN02138.1"/>
    <property type="molecule type" value="Genomic_DNA"/>
</dbReference>
<dbReference type="AlphaFoldDB" id="A0A101NZR4"/>
<reference evidence="2 3" key="1">
    <citation type="submission" date="2015-10" db="EMBL/GenBank/DDBJ databases">
        <title>Draft genome sequence of Streptomyces yokosukanensis DSM 40224, type strain for the species Streptomyces yokosukanensis.</title>
        <authorList>
            <person name="Ruckert C."/>
            <person name="Winkler A."/>
            <person name="Kalinowski J."/>
            <person name="Kampfer P."/>
            <person name="Glaeser S."/>
        </authorList>
    </citation>
    <scope>NUCLEOTIDE SEQUENCE [LARGE SCALE GENOMIC DNA]</scope>
    <source>
        <strain evidence="2 3">DSM 40224</strain>
    </source>
</reference>
<evidence type="ECO:0000313" key="2">
    <source>
        <dbReference type="EMBL" id="KUN02138.1"/>
    </source>
</evidence>
<feature type="region of interest" description="Disordered" evidence="1">
    <location>
        <begin position="1"/>
        <end position="27"/>
    </location>
</feature>
<proteinExistence type="predicted"/>
<accession>A0A101NZR4</accession>
<comment type="caution">
    <text evidence="2">The sequence shown here is derived from an EMBL/GenBank/DDBJ whole genome shotgun (WGS) entry which is preliminary data.</text>
</comment>
<sequence>MDLRPQAGEEGDDSVGRAEAQGSAGGDGGALLAVGLGLVATGVVAPRPDSEADGEGTDNGDDAEQVDAVDDVLQDGQARQAAPLGGNARVVGELDESVGDR</sequence>
<name>A0A101NZR4_9ACTN</name>
<evidence type="ECO:0000256" key="1">
    <source>
        <dbReference type="SAM" id="MobiDB-lite"/>
    </source>
</evidence>
<evidence type="ECO:0000313" key="3">
    <source>
        <dbReference type="Proteomes" id="UP000053127"/>
    </source>
</evidence>
<gene>
    <name evidence="2" type="ORF">AQI95_29145</name>
</gene>